<evidence type="ECO:0000313" key="7">
    <source>
        <dbReference type="Proteomes" id="UP000632766"/>
    </source>
</evidence>
<dbReference type="SUPFAM" id="SSF54373">
    <property type="entry name" value="FAD-linked reductases, C-terminal domain"/>
    <property type="match status" value="1"/>
</dbReference>
<evidence type="ECO:0000256" key="3">
    <source>
        <dbReference type="ARBA" id="ARBA00022827"/>
    </source>
</evidence>
<dbReference type="SUPFAM" id="SSF51905">
    <property type="entry name" value="FAD/NAD(P)-binding domain"/>
    <property type="match status" value="1"/>
</dbReference>
<name>A0A8J7HU06_9NOST</name>
<comment type="caution">
    <text evidence="6">The sequence shown here is derived from an EMBL/GenBank/DDBJ whole genome shotgun (WGS) entry which is preliminary data.</text>
</comment>
<keyword evidence="3" id="KW-0274">FAD</keyword>
<comment type="cofactor">
    <cofactor evidence="1">
        <name>FAD</name>
        <dbReference type="ChEBI" id="CHEBI:57692"/>
    </cofactor>
</comment>
<reference evidence="6 7" key="1">
    <citation type="journal article" date="2021" name="Int. J. Syst. Evol. Microbiol.">
        <title>Amazonocrinis nigriterrae gen. nov., sp. nov., Atlanticothrix silvestris gen. nov., sp. nov. and Dendronalium phyllosphericum gen. nov., sp. nov., nostocacean cyanobacteria from Brazilian environments.</title>
        <authorList>
            <person name="Alvarenga D.O."/>
            <person name="Andreote A.P.D."/>
            <person name="Branco L.H.Z."/>
            <person name="Delbaje E."/>
            <person name="Cruz R.B."/>
            <person name="Varani A.M."/>
            <person name="Fiore M.F."/>
        </authorList>
    </citation>
    <scope>NUCLEOTIDE SEQUENCE [LARGE SCALE GENOMIC DNA]</scope>
    <source>
        <strain evidence="6 7">CENA67</strain>
    </source>
</reference>
<dbReference type="InterPro" id="IPR036188">
    <property type="entry name" value="FAD/NAD-bd_sf"/>
</dbReference>
<organism evidence="6 7">
    <name type="scientific">Amazonocrinis nigriterrae CENA67</name>
    <dbReference type="NCBI Taxonomy" id="2794033"/>
    <lineage>
        <taxon>Bacteria</taxon>
        <taxon>Bacillati</taxon>
        <taxon>Cyanobacteriota</taxon>
        <taxon>Cyanophyceae</taxon>
        <taxon>Nostocales</taxon>
        <taxon>Nostocaceae</taxon>
        <taxon>Amazonocrinis</taxon>
        <taxon>Amazonocrinis nigriterrae</taxon>
    </lineage>
</organism>
<dbReference type="InterPro" id="IPR006076">
    <property type="entry name" value="FAD-dep_OxRdtase"/>
</dbReference>
<dbReference type="Proteomes" id="UP000632766">
    <property type="component" value="Unassembled WGS sequence"/>
</dbReference>
<dbReference type="EMBL" id="JAECZC010000035">
    <property type="protein sequence ID" value="MBH8564135.1"/>
    <property type="molecule type" value="Genomic_DNA"/>
</dbReference>
<keyword evidence="4" id="KW-0560">Oxidoreductase</keyword>
<evidence type="ECO:0000256" key="4">
    <source>
        <dbReference type="ARBA" id="ARBA00023002"/>
    </source>
</evidence>
<protein>
    <submittedName>
        <fullName evidence="6">FAD-dependent oxidoreductase</fullName>
    </submittedName>
</protein>
<evidence type="ECO:0000313" key="6">
    <source>
        <dbReference type="EMBL" id="MBH8564135.1"/>
    </source>
</evidence>
<evidence type="ECO:0000256" key="2">
    <source>
        <dbReference type="ARBA" id="ARBA00022630"/>
    </source>
</evidence>
<dbReference type="RefSeq" id="WP_198125992.1">
    <property type="nucleotide sequence ID" value="NZ_JAECZC010000035.1"/>
</dbReference>
<accession>A0A8J7HU06</accession>
<dbReference type="Pfam" id="PF01266">
    <property type="entry name" value="DAO"/>
    <property type="match status" value="1"/>
</dbReference>
<sequence>MKVTVVGAGIMGMSVAWALKRDGHQVSVYEQTEIPNPLGSSVDQHRLIRFPYGNELGYTRMVADAYWAWEQLWSDLGKQLYIQTGTLVLASAEQNWIRDSAINLQKLGISVQWLETQQLQRTFPLFRFDDVKSAFYLDSGGVLLAEQIILAMLQYLDKKGVKFHTYTPVREVDLENAQIVLENGLSVNADILVIAAGPWVERLLPDFNQRVTPSRQVIVYLRSPANKIGQWAKTPMVLDIDPECGFYLVPPVAGTNIKVGDHRFTLTGNPDCKRVAMEEEARIIYQLCQQRFADFDHYQLQNARTCFYTVAPQEHFIIESRGKSWLMSGFSGHGFKFGPLLGLGVAVAIAGCCTPEQISHWAAGNIT</sequence>
<evidence type="ECO:0000256" key="1">
    <source>
        <dbReference type="ARBA" id="ARBA00001974"/>
    </source>
</evidence>
<gene>
    <name evidence="6" type="ORF">I8748_18410</name>
</gene>
<keyword evidence="2" id="KW-0285">Flavoprotein</keyword>
<dbReference type="PANTHER" id="PTHR10961">
    <property type="entry name" value="PEROXISOMAL SARCOSINE OXIDASE"/>
    <property type="match status" value="1"/>
</dbReference>
<feature type="domain" description="FAD dependent oxidoreductase" evidence="5">
    <location>
        <begin position="2"/>
        <end position="343"/>
    </location>
</feature>
<dbReference type="PANTHER" id="PTHR10961:SF46">
    <property type="entry name" value="PEROXISOMAL SARCOSINE OXIDASE"/>
    <property type="match status" value="1"/>
</dbReference>
<evidence type="ECO:0000259" key="5">
    <source>
        <dbReference type="Pfam" id="PF01266"/>
    </source>
</evidence>
<proteinExistence type="predicted"/>
<dbReference type="Gene3D" id="3.30.9.10">
    <property type="entry name" value="D-Amino Acid Oxidase, subunit A, domain 2"/>
    <property type="match status" value="1"/>
</dbReference>
<dbReference type="GO" id="GO:0050660">
    <property type="term" value="F:flavin adenine dinucleotide binding"/>
    <property type="evidence" value="ECO:0007669"/>
    <property type="project" value="InterPro"/>
</dbReference>
<keyword evidence="7" id="KW-1185">Reference proteome</keyword>
<dbReference type="InterPro" id="IPR045170">
    <property type="entry name" value="MTOX"/>
</dbReference>
<dbReference type="AlphaFoldDB" id="A0A8J7HU06"/>
<dbReference type="Gene3D" id="3.50.50.60">
    <property type="entry name" value="FAD/NAD(P)-binding domain"/>
    <property type="match status" value="1"/>
</dbReference>
<dbReference type="GO" id="GO:0008115">
    <property type="term" value="F:sarcosine oxidase activity"/>
    <property type="evidence" value="ECO:0007669"/>
    <property type="project" value="TreeGrafter"/>
</dbReference>